<organism evidence="2 3">
    <name type="scientific">Acidocella aquatica</name>
    <dbReference type="NCBI Taxonomy" id="1922313"/>
    <lineage>
        <taxon>Bacteria</taxon>
        <taxon>Pseudomonadati</taxon>
        <taxon>Pseudomonadota</taxon>
        <taxon>Alphaproteobacteria</taxon>
        <taxon>Acetobacterales</taxon>
        <taxon>Acidocellaceae</taxon>
        <taxon>Acidocella</taxon>
    </lineage>
</organism>
<dbReference type="Proteomes" id="UP001156641">
    <property type="component" value="Unassembled WGS sequence"/>
</dbReference>
<keyword evidence="3" id="KW-1185">Reference proteome</keyword>
<dbReference type="SUPFAM" id="SSF56935">
    <property type="entry name" value="Porins"/>
    <property type="match status" value="1"/>
</dbReference>
<evidence type="ECO:0000313" key="3">
    <source>
        <dbReference type="Proteomes" id="UP001156641"/>
    </source>
</evidence>
<evidence type="ECO:0000313" key="2">
    <source>
        <dbReference type="EMBL" id="GLR67702.1"/>
    </source>
</evidence>
<comment type="caution">
    <text evidence="2">The sequence shown here is derived from an EMBL/GenBank/DDBJ whole genome shotgun (WGS) entry which is preliminary data.</text>
</comment>
<dbReference type="EMBL" id="BSOS01000067">
    <property type="protein sequence ID" value="GLR67702.1"/>
    <property type="molecule type" value="Genomic_DNA"/>
</dbReference>
<proteinExistence type="predicted"/>
<dbReference type="Gene3D" id="2.40.160.10">
    <property type="entry name" value="Porin"/>
    <property type="match status" value="1"/>
</dbReference>
<accession>A0ABQ6AAU2</accession>
<reference evidence="3" key="1">
    <citation type="journal article" date="2019" name="Int. J. Syst. Evol. Microbiol.">
        <title>The Global Catalogue of Microorganisms (GCM) 10K type strain sequencing project: providing services to taxonomists for standard genome sequencing and annotation.</title>
        <authorList>
            <consortium name="The Broad Institute Genomics Platform"/>
            <consortium name="The Broad Institute Genome Sequencing Center for Infectious Disease"/>
            <person name="Wu L."/>
            <person name="Ma J."/>
        </authorList>
    </citation>
    <scope>NUCLEOTIDE SEQUENCE [LARGE SCALE GENOMIC DNA]</scope>
    <source>
        <strain evidence="3">NBRC 112502</strain>
    </source>
</reference>
<dbReference type="RefSeq" id="WP_284258448.1">
    <property type="nucleotide sequence ID" value="NZ_BSOS01000067.1"/>
</dbReference>
<keyword evidence="1" id="KW-0732">Signal</keyword>
<evidence type="ECO:0000256" key="1">
    <source>
        <dbReference type="SAM" id="SignalP"/>
    </source>
</evidence>
<gene>
    <name evidence="2" type="ORF">GCM10010909_23830</name>
</gene>
<protein>
    <recommendedName>
        <fullName evidence="4">Porin</fullName>
    </recommendedName>
</protein>
<evidence type="ECO:0008006" key="4">
    <source>
        <dbReference type="Google" id="ProtNLM"/>
    </source>
</evidence>
<feature type="signal peptide" evidence="1">
    <location>
        <begin position="1"/>
        <end position="24"/>
    </location>
</feature>
<sequence length="440" mass="45414">MRKLLLASAASMGALLAATSGAMAQPVKPVAAGTVAVHLNGYLQFEIGAQGSTFNTVGGNKLNTVATDGEVRLYPGFDGQTIEGIDYGVQVELRTSATNAGKGVNSNATASNGNGTGGLYVRRAYGYLGTPDAGFVRFGQTDSVYGLMQNGVLEAYGDGNQWPADGGPVSILPTHAVPGQFIYADQGALYATDKIVYISPAYTDPLLGGAANAGIGFEPSSNGFKQGYANCTVAGSTCSALTASSTPGDVNGTRRKDTVDVMAQYLLKADGFASKFSGGYLHGSPVTYNGVPQESGPLVHGYDDLSAYQFGAQTTYAGLTLGANVKGGAIEDGYAMKPKGARDALAYIVGATYVIGPYVVGASYFNSQSAGTYDPTKAGKEARTLSEYGFTAGGNYVLARQMNLFVEYMYGHAHQPGNANLSAMGNTQAQIVTAGATIKW</sequence>
<dbReference type="InterPro" id="IPR023614">
    <property type="entry name" value="Porin_dom_sf"/>
</dbReference>
<feature type="chain" id="PRO_5045322118" description="Porin" evidence="1">
    <location>
        <begin position="25"/>
        <end position="440"/>
    </location>
</feature>
<name>A0ABQ6AAU2_9PROT</name>